<comment type="caution">
    <text evidence="1">The sequence shown here is derived from an EMBL/GenBank/DDBJ whole genome shotgun (WGS) entry which is preliminary data.</text>
</comment>
<organism evidence="1 2">
    <name type="scientific">Acidiplasma cupricumulans</name>
    <dbReference type="NCBI Taxonomy" id="312540"/>
    <lineage>
        <taxon>Archaea</taxon>
        <taxon>Methanobacteriati</taxon>
        <taxon>Thermoplasmatota</taxon>
        <taxon>Thermoplasmata</taxon>
        <taxon>Thermoplasmatales</taxon>
        <taxon>Ferroplasmaceae</taxon>
        <taxon>Acidiplasma</taxon>
    </lineage>
</organism>
<name>A0A0Q0XLH3_9ARCH</name>
<dbReference type="EMBL" id="LKBH01000050">
    <property type="protein sequence ID" value="KQB36214.1"/>
    <property type="molecule type" value="Genomic_DNA"/>
</dbReference>
<reference evidence="1 2" key="1">
    <citation type="submission" date="2015-09" db="EMBL/GenBank/DDBJ databases">
        <title>Heavy metals and arsenic resistance mechanisms in polyextremophilic archaea of the family Ferroplasmaceae.</title>
        <authorList>
            <person name="Bulaev A.G."/>
            <person name="Kanygina A.V."/>
        </authorList>
    </citation>
    <scope>NUCLEOTIDE SEQUENCE [LARGE SCALE GENOMIC DNA]</scope>
    <source>
        <strain evidence="1 2">BH2</strain>
    </source>
</reference>
<evidence type="ECO:0000313" key="2">
    <source>
        <dbReference type="Proteomes" id="UP000050301"/>
    </source>
</evidence>
<gene>
    <name evidence="1" type="ORF">AOG55_04640</name>
</gene>
<dbReference type="RefSeq" id="WP_055040815.1">
    <property type="nucleotide sequence ID" value="NZ_LKBH01000050.1"/>
</dbReference>
<dbReference type="AlphaFoldDB" id="A0A0Q0XLH3"/>
<feature type="non-terminal residue" evidence="1">
    <location>
        <position position="1"/>
    </location>
</feature>
<proteinExistence type="predicted"/>
<dbReference type="Proteomes" id="UP000050301">
    <property type="component" value="Unassembled WGS sequence"/>
</dbReference>
<evidence type="ECO:0000313" key="1">
    <source>
        <dbReference type="EMBL" id="KQB36214.1"/>
    </source>
</evidence>
<evidence type="ECO:0008006" key="3">
    <source>
        <dbReference type="Google" id="ProtNLM"/>
    </source>
</evidence>
<accession>A0A0Q0XLH3</accession>
<dbReference type="CDD" id="cd22231">
    <property type="entry name" value="RHH_NikR_HicB-like"/>
    <property type="match status" value="1"/>
</dbReference>
<dbReference type="InParanoid" id="A0A0Q0XLH3"/>
<keyword evidence="2" id="KW-1185">Reference proteome</keyword>
<sequence length="148" mass="17541">YIQKYIFVHTKEKNIYYYNLILLMRDKTEKLTLRISKEELEEIDSFLSTNSNYTNRSEFIRLAVLEYISNLRIGIISKNNTLHVNPIIEKSLQRAVSSGYFKSLDDAYEEIINEAWRNNIISGLIEAKHKEIEKIEKTLEGEKKYDEL</sequence>
<protein>
    <recommendedName>
        <fullName evidence="3">Ribbon-helix-helix protein CopG domain-containing protein</fullName>
    </recommendedName>
</protein>